<dbReference type="Proteomes" id="UP000324209">
    <property type="component" value="Chromosome"/>
</dbReference>
<proteinExistence type="predicted"/>
<evidence type="ECO:0000313" key="3">
    <source>
        <dbReference type="Proteomes" id="UP000324209"/>
    </source>
</evidence>
<feature type="chain" id="PRO_5022731901" description="Outer membrane protein beta-barrel domain-containing protein" evidence="1">
    <location>
        <begin position="29"/>
        <end position="363"/>
    </location>
</feature>
<keyword evidence="3" id="KW-1185">Reference proteome</keyword>
<accession>A0A5C1QGQ3</accession>
<dbReference type="EMBL" id="CP036150">
    <property type="protein sequence ID" value="QEN06637.1"/>
    <property type="molecule type" value="Genomic_DNA"/>
</dbReference>
<gene>
    <name evidence="2" type="ORF">EXM22_01015</name>
</gene>
<sequence length="363" mass="41119">MKNQNLFKYTLKLFVLLTAIIPVNTINAEEVEREPNILVFTKSDSKDFLKLINDTTTNKLKEYNLNTIQVEDVITIEELLDKAGWLGAFFIIETHYTQTDHNLSLIMNCYSTWDKQLLISIQRDSYLEGFSNAYINSSVDRIIPVIREHLEIVKAEPPPGWDWWSNNKVDSEEGFTEVEKVPTESIEEAPLEIEAEVKEVKIEESLITVSLSGSPLISTGKAAEYFSYGSHFSLYGAYQLKKWKMDLDLGGRISWDHFESDGLLTSSTNNFYSLGPEIQMSLGIASGSRLLARLSSGLSYFTVNSSNKDLTYSTLPYLSLGLGAEIPLYDSFSFYYSGDYTFYFEQSTIFSGFYPTLGVNLSL</sequence>
<evidence type="ECO:0000313" key="2">
    <source>
        <dbReference type="EMBL" id="QEN06637.1"/>
    </source>
</evidence>
<dbReference type="KEGG" id="ock:EXM22_01015"/>
<reference evidence="2 3" key="1">
    <citation type="submission" date="2019-02" db="EMBL/GenBank/DDBJ databases">
        <title>Complete Genome Sequence and Methylome Analysis of free living Spirochaetas.</title>
        <authorList>
            <person name="Fomenkov A."/>
            <person name="Dubinina G."/>
            <person name="Leshcheva N."/>
            <person name="Mikheeva N."/>
            <person name="Grabovich M."/>
            <person name="Vincze T."/>
            <person name="Roberts R.J."/>
        </authorList>
    </citation>
    <scope>NUCLEOTIDE SEQUENCE [LARGE SCALE GENOMIC DNA]</scope>
    <source>
        <strain evidence="2 3">K2</strain>
    </source>
</reference>
<evidence type="ECO:0008006" key="4">
    <source>
        <dbReference type="Google" id="ProtNLM"/>
    </source>
</evidence>
<evidence type="ECO:0000256" key="1">
    <source>
        <dbReference type="SAM" id="SignalP"/>
    </source>
</evidence>
<dbReference type="AlphaFoldDB" id="A0A5C1QGQ3"/>
<protein>
    <recommendedName>
        <fullName evidence="4">Outer membrane protein beta-barrel domain-containing protein</fullName>
    </recommendedName>
</protein>
<name>A0A5C1QGQ3_9SPIO</name>
<dbReference type="RefSeq" id="WP_149484720.1">
    <property type="nucleotide sequence ID" value="NZ_CP036150.1"/>
</dbReference>
<organism evidence="2 3">
    <name type="scientific">Oceanispirochaeta crateris</name>
    <dbReference type="NCBI Taxonomy" id="2518645"/>
    <lineage>
        <taxon>Bacteria</taxon>
        <taxon>Pseudomonadati</taxon>
        <taxon>Spirochaetota</taxon>
        <taxon>Spirochaetia</taxon>
        <taxon>Spirochaetales</taxon>
        <taxon>Spirochaetaceae</taxon>
        <taxon>Oceanispirochaeta</taxon>
    </lineage>
</organism>
<feature type="signal peptide" evidence="1">
    <location>
        <begin position="1"/>
        <end position="28"/>
    </location>
</feature>
<keyword evidence="1" id="KW-0732">Signal</keyword>